<feature type="region of interest" description="Disordered" evidence="1">
    <location>
        <begin position="1"/>
        <end position="57"/>
    </location>
</feature>
<sequence>MAIANRHEQDEPNFAPRPESAPAVDLSLEQENIREQERIQSEQAPKPAEAKTASSKVPKFLRRATPMLPAGKDPIAIKIEKIMEDGLGDAYNRLSPIAKQEFKIKGEITAEKIRDLLRATHVKAKKVLRLILEWLKLLPGINKFFLEQEAKIKADLIVALKNKQ</sequence>
<comment type="caution">
    <text evidence="2">The sequence shown here is derived from an EMBL/GenBank/DDBJ whole genome shotgun (WGS) entry which is preliminary data.</text>
</comment>
<name>A0A1F6NUN7_9BACT</name>
<accession>A0A1F6NUN7</accession>
<protein>
    <submittedName>
        <fullName evidence="2">Uncharacterized protein</fullName>
    </submittedName>
</protein>
<feature type="compositionally biased region" description="Basic and acidic residues" evidence="1">
    <location>
        <begin position="31"/>
        <end position="40"/>
    </location>
</feature>
<feature type="compositionally biased region" description="Basic and acidic residues" evidence="1">
    <location>
        <begin position="1"/>
        <end position="10"/>
    </location>
</feature>
<evidence type="ECO:0000313" key="3">
    <source>
        <dbReference type="Proteomes" id="UP000177907"/>
    </source>
</evidence>
<reference evidence="2 3" key="1">
    <citation type="journal article" date="2016" name="Nat. Commun.">
        <title>Thousands of microbial genomes shed light on interconnected biogeochemical processes in an aquifer system.</title>
        <authorList>
            <person name="Anantharaman K."/>
            <person name="Brown C.T."/>
            <person name="Hug L.A."/>
            <person name="Sharon I."/>
            <person name="Castelle C.J."/>
            <person name="Probst A.J."/>
            <person name="Thomas B.C."/>
            <person name="Singh A."/>
            <person name="Wilkins M.J."/>
            <person name="Karaoz U."/>
            <person name="Brodie E.L."/>
            <person name="Williams K.H."/>
            <person name="Hubbard S.S."/>
            <person name="Banfield J.F."/>
        </authorList>
    </citation>
    <scope>NUCLEOTIDE SEQUENCE [LARGE SCALE GENOMIC DNA]</scope>
</reference>
<evidence type="ECO:0000256" key="1">
    <source>
        <dbReference type="SAM" id="MobiDB-lite"/>
    </source>
</evidence>
<evidence type="ECO:0000313" key="2">
    <source>
        <dbReference type="EMBL" id="OGH87652.1"/>
    </source>
</evidence>
<proteinExistence type="predicted"/>
<organism evidence="2 3">
    <name type="scientific">Candidatus Magasanikbacteria bacterium RIFOXYC2_FULL_42_28</name>
    <dbReference type="NCBI Taxonomy" id="1798704"/>
    <lineage>
        <taxon>Bacteria</taxon>
        <taxon>Candidatus Magasanikiibacteriota</taxon>
    </lineage>
</organism>
<dbReference type="STRING" id="1798704.A3J93_03990"/>
<gene>
    <name evidence="2" type="ORF">A3J93_03990</name>
</gene>
<dbReference type="AlphaFoldDB" id="A0A1F6NUN7"/>
<dbReference type="Proteomes" id="UP000177907">
    <property type="component" value="Unassembled WGS sequence"/>
</dbReference>
<dbReference type="EMBL" id="MFQZ01000010">
    <property type="protein sequence ID" value="OGH87652.1"/>
    <property type="molecule type" value="Genomic_DNA"/>
</dbReference>